<name>A0A3B0PGP7_9BACT</name>
<gene>
    <name evidence="1" type="ORF">NCTC10135_01190</name>
</gene>
<feature type="non-terminal residue" evidence="1">
    <location>
        <position position="33"/>
    </location>
</feature>
<accession>A0A3B0PGP7</accession>
<dbReference type="KEGG" id="mala:NCTC10135_01190"/>
<dbReference type="AlphaFoldDB" id="A0A3B0PGP7"/>
<evidence type="ECO:0000313" key="1">
    <source>
        <dbReference type="EMBL" id="SYV90666.1"/>
    </source>
</evidence>
<evidence type="ECO:0000313" key="2">
    <source>
        <dbReference type="Proteomes" id="UP000259864"/>
    </source>
</evidence>
<sequence>MIEISILSNRADAQCYLVMAKELAAYFQTEIKW</sequence>
<protein>
    <submittedName>
        <fullName evidence="1">EMAP domain</fullName>
    </submittedName>
</protein>
<dbReference type="EMBL" id="LS991949">
    <property type="protein sequence ID" value="SYV90666.1"/>
    <property type="molecule type" value="Genomic_DNA"/>
</dbReference>
<proteinExistence type="predicted"/>
<reference evidence="2" key="1">
    <citation type="submission" date="2018-06" db="EMBL/GenBank/DDBJ databases">
        <authorList>
            <consortium name="Pathogen Informatics"/>
        </authorList>
    </citation>
    <scope>NUCLEOTIDE SEQUENCE [LARGE SCALE GENOMIC DNA]</scope>
    <source>
        <strain evidence="2">NCTC10135</strain>
    </source>
</reference>
<organism evidence="1 2">
    <name type="scientific">Metamycoplasma alkalescens</name>
    <dbReference type="NCBI Taxonomy" id="45363"/>
    <lineage>
        <taxon>Bacteria</taxon>
        <taxon>Bacillati</taxon>
        <taxon>Mycoplasmatota</taxon>
        <taxon>Mycoplasmoidales</taxon>
        <taxon>Metamycoplasmataceae</taxon>
        <taxon>Metamycoplasma</taxon>
    </lineage>
</organism>
<dbReference type="Proteomes" id="UP000259864">
    <property type="component" value="Chromosome 1"/>
</dbReference>